<dbReference type="GO" id="GO:0016989">
    <property type="term" value="F:sigma factor antagonist activity"/>
    <property type="evidence" value="ECO:0007669"/>
    <property type="project" value="TreeGrafter"/>
</dbReference>
<keyword evidence="1" id="KW-0812">Transmembrane</keyword>
<dbReference type="PANTHER" id="PTHR37461">
    <property type="entry name" value="ANTI-SIGMA-K FACTOR RSKA"/>
    <property type="match status" value="1"/>
</dbReference>
<protein>
    <submittedName>
        <fullName evidence="3">Anti-sigma-K factor RskA</fullName>
    </submittedName>
</protein>
<dbReference type="GO" id="GO:0005886">
    <property type="term" value="C:plasma membrane"/>
    <property type="evidence" value="ECO:0007669"/>
    <property type="project" value="InterPro"/>
</dbReference>
<keyword evidence="1" id="KW-0472">Membrane</keyword>
<comment type="caution">
    <text evidence="3">The sequence shown here is derived from an EMBL/GenBank/DDBJ whole genome shotgun (WGS) entry which is preliminary data.</text>
</comment>
<dbReference type="InterPro" id="IPR018764">
    <property type="entry name" value="RskA_C"/>
</dbReference>
<gene>
    <name evidence="3" type="ORF">FHS94_001383</name>
</gene>
<dbReference type="PANTHER" id="PTHR37461:SF1">
    <property type="entry name" value="ANTI-SIGMA-K FACTOR RSKA"/>
    <property type="match status" value="1"/>
</dbReference>
<dbReference type="RefSeq" id="WP_184055998.1">
    <property type="nucleotide sequence ID" value="NZ_JACIJK010000004.1"/>
</dbReference>
<dbReference type="AlphaFoldDB" id="A0A7W9EVB3"/>
<dbReference type="Proteomes" id="UP000546200">
    <property type="component" value="Unassembled WGS sequence"/>
</dbReference>
<evidence type="ECO:0000313" key="4">
    <source>
        <dbReference type="Proteomes" id="UP000546200"/>
    </source>
</evidence>
<keyword evidence="1" id="KW-1133">Transmembrane helix</keyword>
<sequence>MTPEERIDAAELALGLLEGHERVTALERVLADPAFAAELAWWRSRLEVLHAEYGAAEPPAALASRIEARIDAEAHVTPSTARMRRWPWLIGGLAGGALAASLAALVLTQTTPVPTPVRSERQVQGPLLVAALVPAKDQEVAPVAAVVDPGSRIIRVAAIETPRGRVAELWRIGADGVPRSLGLLTAARATRLSFRPRTGPGLGETLAISIEPLGGSRTGTPTGPVVATGVLSRG</sequence>
<accession>A0A7W9EVB3</accession>
<proteinExistence type="predicted"/>
<dbReference type="Pfam" id="PF10099">
    <property type="entry name" value="RskA_C"/>
    <property type="match status" value="1"/>
</dbReference>
<feature type="domain" description="Anti-sigma K factor RskA C-terminal" evidence="2">
    <location>
        <begin position="97"/>
        <end position="225"/>
    </location>
</feature>
<evidence type="ECO:0000256" key="1">
    <source>
        <dbReference type="SAM" id="Phobius"/>
    </source>
</evidence>
<organism evidence="3 4">
    <name type="scientific">Sphingomonas aerophila</name>
    <dbReference type="NCBI Taxonomy" id="1344948"/>
    <lineage>
        <taxon>Bacteria</taxon>
        <taxon>Pseudomonadati</taxon>
        <taxon>Pseudomonadota</taxon>
        <taxon>Alphaproteobacteria</taxon>
        <taxon>Sphingomonadales</taxon>
        <taxon>Sphingomonadaceae</taxon>
        <taxon>Sphingomonas</taxon>
    </lineage>
</organism>
<reference evidence="3 4" key="1">
    <citation type="submission" date="2020-08" db="EMBL/GenBank/DDBJ databases">
        <title>Genomic Encyclopedia of Type Strains, Phase IV (KMG-IV): sequencing the most valuable type-strain genomes for metagenomic binning, comparative biology and taxonomic classification.</title>
        <authorList>
            <person name="Goeker M."/>
        </authorList>
    </citation>
    <scope>NUCLEOTIDE SEQUENCE [LARGE SCALE GENOMIC DNA]</scope>
    <source>
        <strain evidence="3 4">DSM 100044</strain>
    </source>
</reference>
<keyword evidence="4" id="KW-1185">Reference proteome</keyword>
<dbReference type="EMBL" id="JACIJK010000004">
    <property type="protein sequence ID" value="MBB5714547.1"/>
    <property type="molecule type" value="Genomic_DNA"/>
</dbReference>
<evidence type="ECO:0000259" key="2">
    <source>
        <dbReference type="Pfam" id="PF10099"/>
    </source>
</evidence>
<feature type="transmembrane region" description="Helical" evidence="1">
    <location>
        <begin position="88"/>
        <end position="107"/>
    </location>
</feature>
<dbReference type="GO" id="GO:0006417">
    <property type="term" value="P:regulation of translation"/>
    <property type="evidence" value="ECO:0007669"/>
    <property type="project" value="TreeGrafter"/>
</dbReference>
<dbReference type="InterPro" id="IPR051474">
    <property type="entry name" value="Anti-sigma-K/W_factor"/>
</dbReference>
<evidence type="ECO:0000313" key="3">
    <source>
        <dbReference type="EMBL" id="MBB5714547.1"/>
    </source>
</evidence>
<name>A0A7W9EVB3_9SPHN</name>